<evidence type="ECO:0000256" key="8">
    <source>
        <dbReference type="ARBA" id="ARBA00022801"/>
    </source>
</evidence>
<dbReference type="InterPro" id="IPR013858">
    <property type="entry name" value="Peptidase_M10B_C"/>
</dbReference>
<comment type="similarity">
    <text evidence="3">Belongs to the peptidase S8 family. Furin subfamily.</text>
</comment>
<dbReference type="Pfam" id="PF00082">
    <property type="entry name" value="Peptidase_S8"/>
    <property type="match status" value="1"/>
</dbReference>
<dbReference type="GO" id="GO:0016020">
    <property type="term" value="C:membrane"/>
    <property type="evidence" value="ECO:0007669"/>
    <property type="project" value="TreeGrafter"/>
</dbReference>
<reference evidence="13 14" key="1">
    <citation type="submission" date="2019-09" db="EMBL/GenBank/DDBJ databases">
        <authorList>
            <person name="Chandra G."/>
            <person name="Truman W A."/>
        </authorList>
    </citation>
    <scope>NUCLEOTIDE SEQUENCE [LARGE SCALE GENOMIC DNA]</scope>
    <source>
        <strain evidence="13">PS833</strain>
    </source>
</reference>
<dbReference type="GO" id="GO:0005737">
    <property type="term" value="C:cytoplasm"/>
    <property type="evidence" value="ECO:0007669"/>
    <property type="project" value="UniProtKB-ARBA"/>
</dbReference>
<comment type="cofactor">
    <cofactor evidence="1">
        <name>Ca(2+)</name>
        <dbReference type="ChEBI" id="CHEBI:29108"/>
    </cofactor>
</comment>
<dbReference type="GO" id="GO:0004252">
    <property type="term" value="F:serine-type endopeptidase activity"/>
    <property type="evidence" value="ECO:0007669"/>
    <property type="project" value="InterPro"/>
</dbReference>
<dbReference type="InterPro" id="IPR002884">
    <property type="entry name" value="P_dom"/>
</dbReference>
<keyword evidence="9" id="KW-0720">Serine protease</keyword>
<accession>A0A5E7D5S1</accession>
<dbReference type="InterPro" id="IPR036852">
    <property type="entry name" value="Peptidase_S8/S53_dom_sf"/>
</dbReference>
<dbReference type="GO" id="GO:0005509">
    <property type="term" value="F:calcium ion binding"/>
    <property type="evidence" value="ECO:0007669"/>
    <property type="project" value="InterPro"/>
</dbReference>
<dbReference type="InterPro" id="IPR034182">
    <property type="entry name" value="Kexin/furin"/>
</dbReference>
<evidence type="ECO:0000256" key="3">
    <source>
        <dbReference type="ARBA" id="ARBA00005325"/>
    </source>
</evidence>
<keyword evidence="4" id="KW-0964">Secreted</keyword>
<keyword evidence="6" id="KW-0732">Signal</keyword>
<dbReference type="PANTHER" id="PTHR42884">
    <property type="entry name" value="PROPROTEIN CONVERTASE SUBTILISIN/KEXIN-RELATED"/>
    <property type="match status" value="1"/>
</dbReference>
<dbReference type="CDD" id="cd04059">
    <property type="entry name" value="Peptidases_S8_Protein_convertases_Kexins_Furin-like"/>
    <property type="match status" value="1"/>
</dbReference>
<dbReference type="Pfam" id="PF08548">
    <property type="entry name" value="Peptidase_M10_C"/>
    <property type="match status" value="1"/>
</dbReference>
<keyword evidence="7" id="KW-0677">Repeat</keyword>
<dbReference type="PRINTS" id="PR00313">
    <property type="entry name" value="CABNDNGRPT"/>
</dbReference>
<evidence type="ECO:0000256" key="7">
    <source>
        <dbReference type="ARBA" id="ARBA00022737"/>
    </source>
</evidence>
<evidence type="ECO:0000256" key="5">
    <source>
        <dbReference type="ARBA" id="ARBA00022670"/>
    </source>
</evidence>
<keyword evidence="10" id="KW-0106">Calcium</keyword>
<dbReference type="InterPro" id="IPR008979">
    <property type="entry name" value="Galactose-bd-like_sf"/>
</dbReference>
<evidence type="ECO:0000256" key="10">
    <source>
        <dbReference type="ARBA" id="ARBA00022837"/>
    </source>
</evidence>
<comment type="subcellular location">
    <subcellularLocation>
        <location evidence="2">Secreted</location>
    </subcellularLocation>
</comment>
<dbReference type="Pfam" id="PF00353">
    <property type="entry name" value="HemolysinCabind"/>
    <property type="match status" value="4"/>
</dbReference>
<feature type="domain" description="P/Homo B" evidence="12">
    <location>
        <begin position="1254"/>
        <end position="1404"/>
    </location>
</feature>
<dbReference type="RefSeq" id="WP_150798929.1">
    <property type="nucleotide sequence ID" value="NZ_CABVHU010000008.1"/>
</dbReference>
<evidence type="ECO:0000259" key="12">
    <source>
        <dbReference type="PROSITE" id="PS51829"/>
    </source>
</evidence>
<evidence type="ECO:0000256" key="11">
    <source>
        <dbReference type="PROSITE-ProRule" id="PRU01240"/>
    </source>
</evidence>
<dbReference type="PROSITE" id="PS51892">
    <property type="entry name" value="SUBTILASE"/>
    <property type="match status" value="1"/>
</dbReference>
<dbReference type="GO" id="GO:0016485">
    <property type="term" value="P:protein processing"/>
    <property type="evidence" value="ECO:0007669"/>
    <property type="project" value="TreeGrafter"/>
</dbReference>
<proteinExistence type="inferred from homology"/>
<sequence>MEKLTGEDLDNAQRLLDSKGPGAMYDFLSAKGYKYATLANGVAKGNSVAGAVAINFIIQTASASGVHLSPEVIDKLKFTLAGAYLGKLREKFEKYGVVDIDINHIEGWGIHNDALPMYGVVPEGWTLYAVFSVMKPESRESYWGVVLDSAGNVQKELELAVQTDRMMSTASAIGPEENRKLAKSWIDRVDSPSGTWTVLSSVISQMKNAALELFGEPETAADTPPDNLIQIEITPDPQPQQQIPGENQAREDVSNGFTQNASTHRVFFTDQTLNNTDFTSVQLGSLATGGIRPGEIQLDPNVRPNEYLSQFYLDSPSSSDPDFGLRNAVTLNGLAALTTVNTYVDPLLLDLTGNGVQMTPISDGVLFDTDHSGTLKRSGWADRTTGMLVVDEGSGQIKDVSQMFSEYFRGALGGNGQAGEALYKDGFAALASVDGNADKVIDASDAIWSQLRVWVDASHDGKSDAGELKTLAELGITQINVAATPVSGDVRQGNSVIARGSFVINGATREALAVNFLGDPVSSTLTVEGNGSKVVSTTGPTTTTAYASSSTTDETLDAGQLGVTNVYAGSGNDSLTAAATGSWLVGGAGSNTYNGGAGDDVFVVSASDNPNNLHGNGGRDTAIIVGDEGMALNMAKAGLTIAQGGRGYAYIVGGGHSSVFIKGGSGGSTLIGGAGNDVLVGGTGRNNIIGGSGKAVIYAGPKGDAITASAGGSIIHAGAGVDRIYGGAGHDVIEAGHGDAIIDGGAGVNLVTLHGKYGDYKITRTETGYTVTDAVAGRDGALTLSRIQKLNFADISAVNLEQPNAMPVADALRVNQAGNAFDRTQPQLISAASILANDQRLNSQGNLRIASVGDSLGGSVSLTEQGDVLFTPDPRFTGIASFKYGLVDAAGHPAASVVDLQTGELAPLRATVTLLTPDVPNDPLVAQQWYLNDINVLPVWQDYTGKGVRIGQFEPGGEFSTAPEIFDIRHPDLAPNVDQPWLQAQGQTLPALASDHATMVAGVMVAAKNELGGIGIAHEATLGGHYLTNSGADLTGLGKMLGYDIANHSWGFSKDFALSNLQGGLVNTVSALMTNAQYAADSGRGGLGTVIVTAGGNKRATGGSAQGSLLNNNRFSIQVGAINALGDLSTLESGSAPFSNPGASLLVSAPGSNVWSTSYKLETDRGSTFGNDYSAMKGTSFAAPIVSGVIALMLQANPNLGYRDVQQILALSARKIEDGATQWNDNGARNWNGGGMHASHDYGFGKVDARAAVRLAESWMTQSTADNLMTISASSGVLGQVAAAGESIAPKLGMPGGLNIEHVEIDFDAQVGRLGDLVVRLISPNGTQSVLLDRAGKVPLTAQGASDADVGSTQEGTFKYTFMSTHAWGEDMAGDWTLQVTNTANGLPVTLNNWSLRLFGADATGHDSYFYTDEFADSVKRQAERAVLNDGSGRNTINAAAVSGDVSVDLSTGAAVIGGVALTVNNAQAIHNLLSGDGNDTLIAGPSDSLLNGGRGNNTLVGGAGKDLFVVHRRGSGLDTLVNFDPARAEVINLVGFKGKKFGDLQLTQREADVLVELGDGQNLLLKNQLTTSIGASHFKFQTTFIPPVVLTESPTIDPPPVTPGIAQDVPGTVTLNGGAEGISLSSDATGRFVASLSGKVYSHDGEPSNVFVVAKQEGVSNYKNALRGFRQGADKIDLSQTGITDFSALTISKANRSTINDIVLVHGVRISTGSAEADSKIELLYLDALEVSQLSASDFIFARPEAVPILNPMAERLPVAEQLLSTPTGDFSAERVSTGEQAGGSAALAQQYRADALVQAMAMFAPQEAAGLSFMPMEPRSVHPVLVASAA</sequence>
<dbReference type="GO" id="GO:0012505">
    <property type="term" value="C:endomembrane system"/>
    <property type="evidence" value="ECO:0007669"/>
    <property type="project" value="UniProtKB-ARBA"/>
</dbReference>
<evidence type="ECO:0000313" key="14">
    <source>
        <dbReference type="Proteomes" id="UP000409037"/>
    </source>
</evidence>
<dbReference type="InterPro" id="IPR011049">
    <property type="entry name" value="Serralysin-like_metalloprot_C"/>
</dbReference>
<dbReference type="PANTHER" id="PTHR42884:SF14">
    <property type="entry name" value="NEUROENDOCRINE CONVERTASE 1"/>
    <property type="match status" value="1"/>
</dbReference>
<evidence type="ECO:0000256" key="9">
    <source>
        <dbReference type="ARBA" id="ARBA00022825"/>
    </source>
</evidence>
<dbReference type="Gene3D" id="2.60.120.260">
    <property type="entry name" value="Galactose-binding domain-like"/>
    <property type="match status" value="1"/>
</dbReference>
<protein>
    <recommendedName>
        <fullName evidence="12">P/Homo B domain-containing protein</fullName>
    </recommendedName>
</protein>
<dbReference type="SUPFAM" id="SSF52743">
    <property type="entry name" value="Subtilisin-like"/>
    <property type="match status" value="1"/>
</dbReference>
<dbReference type="Gene3D" id="2.150.10.10">
    <property type="entry name" value="Serralysin-like metalloprotease, C-terminal"/>
    <property type="match status" value="2"/>
</dbReference>
<dbReference type="Pfam" id="PF01483">
    <property type="entry name" value="P_proprotein"/>
    <property type="match status" value="1"/>
</dbReference>
<keyword evidence="8" id="KW-0378">Hydrolase</keyword>
<evidence type="ECO:0000313" key="13">
    <source>
        <dbReference type="EMBL" id="VVO11441.1"/>
    </source>
</evidence>
<dbReference type="GO" id="GO:0005615">
    <property type="term" value="C:extracellular space"/>
    <property type="evidence" value="ECO:0007669"/>
    <property type="project" value="InterPro"/>
</dbReference>
<evidence type="ECO:0000256" key="2">
    <source>
        <dbReference type="ARBA" id="ARBA00004613"/>
    </source>
</evidence>
<comment type="caution">
    <text evidence="11">Lacks conserved residue(s) required for the propagation of feature annotation.</text>
</comment>
<dbReference type="EMBL" id="CABVHU010000008">
    <property type="protein sequence ID" value="VVO11441.1"/>
    <property type="molecule type" value="Genomic_DNA"/>
</dbReference>
<evidence type="ECO:0000256" key="6">
    <source>
        <dbReference type="ARBA" id="ARBA00022729"/>
    </source>
</evidence>
<dbReference type="Proteomes" id="UP000409037">
    <property type="component" value="Unassembled WGS sequence"/>
</dbReference>
<dbReference type="SUPFAM" id="SSF49785">
    <property type="entry name" value="Galactose-binding domain-like"/>
    <property type="match status" value="1"/>
</dbReference>
<dbReference type="PROSITE" id="PS51829">
    <property type="entry name" value="P_HOMO_B"/>
    <property type="match status" value="1"/>
</dbReference>
<gene>
    <name evidence="13" type="ORF">PS833_03463</name>
</gene>
<dbReference type="OrthoDB" id="1676884at2"/>
<dbReference type="InterPro" id="IPR023828">
    <property type="entry name" value="Peptidase_S8_Ser-AS"/>
</dbReference>
<dbReference type="InterPro" id="IPR041690">
    <property type="entry name" value="Cadherin_5"/>
</dbReference>
<dbReference type="PROSITE" id="PS00138">
    <property type="entry name" value="SUBTILASE_SER"/>
    <property type="match status" value="1"/>
</dbReference>
<dbReference type="SUPFAM" id="SSF51120">
    <property type="entry name" value="beta-Roll"/>
    <property type="match status" value="3"/>
</dbReference>
<evidence type="ECO:0000256" key="1">
    <source>
        <dbReference type="ARBA" id="ARBA00001913"/>
    </source>
</evidence>
<keyword evidence="5" id="KW-0645">Protease</keyword>
<evidence type="ECO:0000256" key="4">
    <source>
        <dbReference type="ARBA" id="ARBA00022525"/>
    </source>
</evidence>
<name>A0A5E7D5S1_PSEFL</name>
<dbReference type="Pfam" id="PF17892">
    <property type="entry name" value="Cadherin_5"/>
    <property type="match status" value="1"/>
</dbReference>
<dbReference type="Gene3D" id="3.40.50.200">
    <property type="entry name" value="Peptidase S8/S53 domain"/>
    <property type="match status" value="1"/>
</dbReference>
<organism evidence="13 14">
    <name type="scientific">Pseudomonas fluorescens</name>
    <dbReference type="NCBI Taxonomy" id="294"/>
    <lineage>
        <taxon>Bacteria</taxon>
        <taxon>Pseudomonadati</taxon>
        <taxon>Pseudomonadota</taxon>
        <taxon>Gammaproteobacteria</taxon>
        <taxon>Pseudomonadales</taxon>
        <taxon>Pseudomonadaceae</taxon>
        <taxon>Pseudomonas</taxon>
    </lineage>
</organism>
<dbReference type="InterPro" id="IPR001343">
    <property type="entry name" value="Hemolysn_Ca-bd"/>
</dbReference>
<dbReference type="InterPro" id="IPR000209">
    <property type="entry name" value="Peptidase_S8/S53_dom"/>
</dbReference>